<keyword evidence="4" id="KW-1185">Reference proteome</keyword>
<dbReference type="InterPro" id="IPR001075">
    <property type="entry name" value="NIF_FeS_clus_asmbl_NifU_C"/>
</dbReference>
<protein>
    <submittedName>
        <fullName evidence="3">Iron transporter</fullName>
    </submittedName>
</protein>
<name>A0ABQ4PUV5_9PROT</name>
<accession>A0ABQ4PUV5</accession>
<dbReference type="InterPro" id="IPR014824">
    <property type="entry name" value="Nfu/NifU_N"/>
</dbReference>
<dbReference type="InterPro" id="IPR036498">
    <property type="entry name" value="Nfu/NifU_N_sf"/>
</dbReference>
<feature type="domain" description="Scaffold protein Nfu/NifU N-terminal" evidence="2">
    <location>
        <begin position="12"/>
        <end position="98"/>
    </location>
</feature>
<comment type="similarity">
    <text evidence="1">Belongs to the NifU family.</text>
</comment>
<dbReference type="Proteomes" id="UP001161064">
    <property type="component" value="Unassembled WGS sequence"/>
</dbReference>
<dbReference type="SUPFAM" id="SSF117916">
    <property type="entry name" value="Fe-S cluster assembly (FSCA) domain-like"/>
    <property type="match status" value="1"/>
</dbReference>
<reference evidence="3" key="1">
    <citation type="submission" date="2021-05" db="EMBL/GenBank/DDBJ databases">
        <authorList>
            <person name="Tanabe Y."/>
        </authorList>
    </citation>
    <scope>NUCLEOTIDE SEQUENCE</scope>
    <source>
        <strain evidence="3">BOTRYCO-1</strain>
    </source>
</reference>
<dbReference type="Gene3D" id="3.30.1370.70">
    <property type="entry name" value="Scaffold protein Nfu/NifU, N-terminal domain"/>
    <property type="match status" value="1"/>
</dbReference>
<evidence type="ECO:0000259" key="2">
    <source>
        <dbReference type="SMART" id="SM00932"/>
    </source>
</evidence>
<dbReference type="Gene3D" id="3.30.300.130">
    <property type="entry name" value="Fe-S cluster assembly (FSCA)"/>
    <property type="match status" value="1"/>
</dbReference>
<dbReference type="SMART" id="SM00932">
    <property type="entry name" value="Nfu_N"/>
    <property type="match status" value="1"/>
</dbReference>
<dbReference type="PIRSF" id="PIRSF036773">
    <property type="entry name" value="HIRIP5"/>
    <property type="match status" value="1"/>
</dbReference>
<proteinExistence type="inferred from homology"/>
<evidence type="ECO:0000256" key="1">
    <source>
        <dbReference type="ARBA" id="ARBA00006420"/>
    </source>
</evidence>
<reference evidence="3" key="2">
    <citation type="journal article" date="2023" name="ISME Commun">
        <title>Characterization of a bloom-associated alphaproteobacterial lineage, 'Candidatus Phycosocius': insights into freshwater algal-bacterial interactions.</title>
        <authorList>
            <person name="Tanabe Y."/>
            <person name="Yamaguchi H."/>
            <person name="Yoshida M."/>
            <person name="Kai A."/>
            <person name="Okazaki Y."/>
        </authorList>
    </citation>
    <scope>NUCLEOTIDE SEQUENCE</scope>
    <source>
        <strain evidence="3">BOTRYCO-1</strain>
    </source>
</reference>
<dbReference type="Pfam" id="PF01106">
    <property type="entry name" value="NifU"/>
    <property type="match status" value="1"/>
</dbReference>
<dbReference type="EMBL" id="BPFZ01000004">
    <property type="protein sequence ID" value="GIU66802.1"/>
    <property type="molecule type" value="Genomic_DNA"/>
</dbReference>
<dbReference type="InterPro" id="IPR034904">
    <property type="entry name" value="FSCA_dom_sf"/>
</dbReference>
<dbReference type="PANTHER" id="PTHR11178:SF1">
    <property type="entry name" value="NFU1 IRON-SULFUR CLUSTER SCAFFOLD HOMOLOG, MITOCHONDRIAL"/>
    <property type="match status" value="1"/>
</dbReference>
<evidence type="ECO:0000313" key="4">
    <source>
        <dbReference type="Proteomes" id="UP001161064"/>
    </source>
</evidence>
<dbReference type="PANTHER" id="PTHR11178">
    <property type="entry name" value="IRON-SULFUR CLUSTER SCAFFOLD PROTEIN NFU-RELATED"/>
    <property type="match status" value="1"/>
</dbReference>
<sequence length="201" mass="21749">MPIWDHSKTMFIQTEATPNPQTLKFIPGRDVHPPGALEFSDPKAAAASPFAAALFKIEGVRRVFFGPDFITVTKDGAYEWPHLKPSLLGAIMDSFVSGIPVMTGDDASAAPAPSAATHYSGDTAQIVREIEELLATRVRPAVAQDGGDIDFDRFEPDTGTVYLRMRGSCSGCPSSTITLKQGIESMLKHYVPEVVRVEQAL</sequence>
<gene>
    <name evidence="3" type="ORF">PsB1_0956</name>
</gene>
<organism evidence="3 4">
    <name type="scientific">Candidatus Phycosocius spiralis</name>
    <dbReference type="NCBI Taxonomy" id="2815099"/>
    <lineage>
        <taxon>Bacteria</taxon>
        <taxon>Pseudomonadati</taxon>
        <taxon>Pseudomonadota</taxon>
        <taxon>Alphaproteobacteria</taxon>
        <taxon>Caulobacterales</taxon>
        <taxon>Caulobacterales incertae sedis</taxon>
        <taxon>Candidatus Phycosocius</taxon>
    </lineage>
</organism>
<comment type="caution">
    <text evidence="3">The sequence shown here is derived from an EMBL/GenBank/DDBJ whole genome shotgun (WGS) entry which is preliminary data.</text>
</comment>
<dbReference type="InterPro" id="IPR035433">
    <property type="entry name" value="NFU1-like"/>
</dbReference>
<dbReference type="Pfam" id="PF08712">
    <property type="entry name" value="Nfu_N"/>
    <property type="match status" value="1"/>
</dbReference>
<dbReference type="SUPFAM" id="SSF110836">
    <property type="entry name" value="Hypothetical protein SAV1430"/>
    <property type="match status" value="1"/>
</dbReference>
<evidence type="ECO:0000313" key="3">
    <source>
        <dbReference type="EMBL" id="GIU66802.1"/>
    </source>
</evidence>